<feature type="transmembrane region" description="Helical" evidence="1">
    <location>
        <begin position="203"/>
        <end position="226"/>
    </location>
</feature>
<keyword evidence="1" id="KW-0812">Transmembrane</keyword>
<dbReference type="Proteomes" id="UP000051952">
    <property type="component" value="Unassembled WGS sequence"/>
</dbReference>
<dbReference type="VEuPathDB" id="TriTrypDB:BSAL_81445"/>
<dbReference type="AlphaFoldDB" id="A0A0S4IYL0"/>
<feature type="transmembrane region" description="Helical" evidence="1">
    <location>
        <begin position="20"/>
        <end position="44"/>
    </location>
</feature>
<protein>
    <submittedName>
        <fullName evidence="2">Membrane-associated protein, putative</fullName>
    </submittedName>
</protein>
<accession>A0A0S4IYL0</accession>
<feature type="transmembrane region" description="Helical" evidence="1">
    <location>
        <begin position="145"/>
        <end position="163"/>
    </location>
</feature>
<evidence type="ECO:0000256" key="1">
    <source>
        <dbReference type="SAM" id="Phobius"/>
    </source>
</evidence>
<keyword evidence="1" id="KW-1133">Transmembrane helix</keyword>
<feature type="transmembrane region" description="Helical" evidence="1">
    <location>
        <begin position="107"/>
        <end position="125"/>
    </location>
</feature>
<dbReference type="EMBL" id="CYKH01000879">
    <property type="protein sequence ID" value="CUG56935.1"/>
    <property type="molecule type" value="Genomic_DNA"/>
</dbReference>
<evidence type="ECO:0000313" key="3">
    <source>
        <dbReference type="Proteomes" id="UP000051952"/>
    </source>
</evidence>
<evidence type="ECO:0000313" key="2">
    <source>
        <dbReference type="EMBL" id="CUG56935.1"/>
    </source>
</evidence>
<gene>
    <name evidence="2" type="ORF">BSAL_81445</name>
</gene>
<name>A0A0S4IYL0_BODSA</name>
<keyword evidence="1" id="KW-0472">Membrane</keyword>
<organism evidence="2 3">
    <name type="scientific">Bodo saltans</name>
    <name type="common">Flagellated protozoan</name>
    <dbReference type="NCBI Taxonomy" id="75058"/>
    <lineage>
        <taxon>Eukaryota</taxon>
        <taxon>Discoba</taxon>
        <taxon>Euglenozoa</taxon>
        <taxon>Kinetoplastea</taxon>
        <taxon>Metakinetoplastina</taxon>
        <taxon>Eubodonida</taxon>
        <taxon>Bodonidae</taxon>
        <taxon>Bodo</taxon>
    </lineage>
</organism>
<keyword evidence="3" id="KW-1185">Reference proteome</keyword>
<proteinExistence type="predicted"/>
<feature type="transmembrane region" description="Helical" evidence="1">
    <location>
        <begin position="170"/>
        <end position="191"/>
    </location>
</feature>
<reference evidence="3" key="1">
    <citation type="submission" date="2015-09" db="EMBL/GenBank/DDBJ databases">
        <authorList>
            <consortium name="Pathogen Informatics"/>
        </authorList>
    </citation>
    <scope>NUCLEOTIDE SEQUENCE [LARGE SCALE GENOMIC DNA]</scope>
    <source>
        <strain evidence="3">Lake Konstanz</strain>
    </source>
</reference>
<sequence>MPGTLWGVVQLHATDAYAGAPRYIITVVAACYALGVLCMLDVLVYRRCVLSESFGLVFSEFSTPLVFSPPVPRVLAPYMCSRLGVWGPADQRKSFGTPMVVSYLPRYSRWVWVVGPLVSMAVIILNTMEPWSDRNGSIDAACNGLQGAAIGTMSLAALLYAILHPHRAILASSVVAFGHGHSALVSLLGLFSRHEVVSHTSMVTVAVVGAYISMIGKVTVFVVAMWEAKFLAKRQRRGIFVSQVKVMATNSGRFEQDELLFRGRDRSIKTGAALRRLITLACLSKSSGNDASSDFIWW</sequence>